<evidence type="ECO:0000256" key="2">
    <source>
        <dbReference type="ARBA" id="ARBA00012438"/>
    </source>
</evidence>
<dbReference type="GO" id="GO:0004673">
    <property type="term" value="F:protein histidine kinase activity"/>
    <property type="evidence" value="ECO:0007669"/>
    <property type="project" value="UniProtKB-EC"/>
</dbReference>
<evidence type="ECO:0000259" key="7">
    <source>
        <dbReference type="PROSITE" id="PS50113"/>
    </source>
</evidence>
<dbReference type="Proteomes" id="UP000600101">
    <property type="component" value="Unassembled WGS sequence"/>
</dbReference>
<dbReference type="CDD" id="cd00130">
    <property type="entry name" value="PAS"/>
    <property type="match status" value="1"/>
</dbReference>
<keyword evidence="5" id="KW-0418">Kinase</keyword>
<proteinExistence type="predicted"/>
<feature type="domain" description="PAC" evidence="7">
    <location>
        <begin position="88"/>
        <end position="139"/>
    </location>
</feature>
<reference evidence="8" key="1">
    <citation type="submission" date="2020-08" db="EMBL/GenBank/DDBJ databases">
        <authorList>
            <person name="Hu Y."/>
            <person name="Nguyen S.V."/>
            <person name="Li F."/>
            <person name="Fanning S."/>
        </authorList>
    </citation>
    <scope>NUCLEOTIDE SEQUENCE</scope>
    <source>
        <strain evidence="8">SYSU D8009</strain>
    </source>
</reference>
<accession>A0A9X0QZ84</accession>
<feature type="domain" description="PAS" evidence="6">
    <location>
        <begin position="15"/>
        <end position="85"/>
    </location>
</feature>
<dbReference type="PROSITE" id="PS50113">
    <property type="entry name" value="PAC"/>
    <property type="match status" value="1"/>
</dbReference>
<dbReference type="InterPro" id="IPR013655">
    <property type="entry name" value="PAS_fold_3"/>
</dbReference>
<dbReference type="PANTHER" id="PTHR43304">
    <property type="entry name" value="PHYTOCHROME-LIKE PROTEIN CPH1"/>
    <property type="match status" value="1"/>
</dbReference>
<dbReference type="InterPro" id="IPR035965">
    <property type="entry name" value="PAS-like_dom_sf"/>
</dbReference>
<organism evidence="8 9">
    <name type="scientific">Siccirubricoccus deserti</name>
    <dbReference type="NCBI Taxonomy" id="2013562"/>
    <lineage>
        <taxon>Bacteria</taxon>
        <taxon>Pseudomonadati</taxon>
        <taxon>Pseudomonadota</taxon>
        <taxon>Alphaproteobacteria</taxon>
        <taxon>Acetobacterales</taxon>
        <taxon>Roseomonadaceae</taxon>
        <taxon>Siccirubricoccus</taxon>
    </lineage>
</organism>
<dbReference type="AlphaFoldDB" id="A0A9X0QZ84"/>
<evidence type="ECO:0000259" key="6">
    <source>
        <dbReference type="PROSITE" id="PS50112"/>
    </source>
</evidence>
<evidence type="ECO:0000313" key="9">
    <source>
        <dbReference type="Proteomes" id="UP000600101"/>
    </source>
</evidence>
<dbReference type="SUPFAM" id="SSF55785">
    <property type="entry name" value="PYP-like sensor domain (PAS domain)"/>
    <property type="match status" value="1"/>
</dbReference>
<comment type="catalytic activity">
    <reaction evidence="1">
        <text>ATP + protein L-histidine = ADP + protein N-phospho-L-histidine.</text>
        <dbReference type="EC" id="2.7.13.3"/>
    </reaction>
</comment>
<evidence type="ECO:0000256" key="3">
    <source>
        <dbReference type="ARBA" id="ARBA00022553"/>
    </source>
</evidence>
<evidence type="ECO:0000256" key="4">
    <source>
        <dbReference type="ARBA" id="ARBA00022679"/>
    </source>
</evidence>
<dbReference type="Gene3D" id="3.30.565.10">
    <property type="entry name" value="Histidine kinase-like ATPase, C-terminal domain"/>
    <property type="match status" value="1"/>
</dbReference>
<dbReference type="InterPro" id="IPR000700">
    <property type="entry name" value="PAS-assoc_C"/>
</dbReference>
<dbReference type="SMART" id="SM00086">
    <property type="entry name" value="PAC"/>
    <property type="match status" value="1"/>
</dbReference>
<dbReference type="SMART" id="SM00091">
    <property type="entry name" value="PAS"/>
    <property type="match status" value="1"/>
</dbReference>
<dbReference type="Pfam" id="PF08447">
    <property type="entry name" value="PAS_3"/>
    <property type="match status" value="1"/>
</dbReference>
<keyword evidence="9" id="KW-1185">Reference proteome</keyword>
<dbReference type="Gene3D" id="3.30.450.20">
    <property type="entry name" value="PAS domain"/>
    <property type="match status" value="1"/>
</dbReference>
<dbReference type="FunFam" id="3.30.450.20:FF:000099">
    <property type="entry name" value="Sensory box sensor histidine kinase"/>
    <property type="match status" value="1"/>
</dbReference>
<keyword evidence="3" id="KW-0597">Phosphoprotein</keyword>
<dbReference type="EC" id="2.7.13.3" evidence="2"/>
<dbReference type="SMART" id="SM00387">
    <property type="entry name" value="HATPase_c"/>
    <property type="match status" value="1"/>
</dbReference>
<dbReference type="InterPro" id="IPR036890">
    <property type="entry name" value="HATPase_C_sf"/>
</dbReference>
<dbReference type="Pfam" id="PF13581">
    <property type="entry name" value="HATPase_c_2"/>
    <property type="match status" value="1"/>
</dbReference>
<dbReference type="InterPro" id="IPR000014">
    <property type="entry name" value="PAS"/>
</dbReference>
<evidence type="ECO:0000313" key="8">
    <source>
        <dbReference type="EMBL" id="MBC4016686.1"/>
    </source>
</evidence>
<evidence type="ECO:0000256" key="1">
    <source>
        <dbReference type="ARBA" id="ARBA00000085"/>
    </source>
</evidence>
<gene>
    <name evidence="8" type="ORF">H7965_15290</name>
</gene>
<dbReference type="PROSITE" id="PS50112">
    <property type="entry name" value="PAS"/>
    <property type="match status" value="1"/>
</dbReference>
<dbReference type="InterPro" id="IPR001610">
    <property type="entry name" value="PAC"/>
</dbReference>
<dbReference type="Pfam" id="PF07568">
    <property type="entry name" value="HisKA_2"/>
    <property type="match status" value="1"/>
</dbReference>
<dbReference type="RefSeq" id="WP_186771451.1">
    <property type="nucleotide sequence ID" value="NZ_JACOMF010000017.1"/>
</dbReference>
<keyword evidence="4" id="KW-0808">Transferase</keyword>
<dbReference type="NCBIfam" id="TIGR00229">
    <property type="entry name" value="sensory_box"/>
    <property type="match status" value="1"/>
</dbReference>
<protein>
    <recommendedName>
        <fullName evidence="2">histidine kinase</fullName>
        <ecNumber evidence="2">2.7.13.3</ecNumber>
    </recommendedName>
</protein>
<sequence length="346" mass="37980">MGDEAASVQAMVEGDDARFRQLADQAPLMIWRCDAAEHCNFFNRPWLDFTGQEMEAQLGFRWAELVHPEDAEARVAAFNAAFDRRESFSIEYRLRRHDGTWRWLLDHGQPVTVGGRFTGYIGSCIDITETRQALEARRRALEEREGLLSELQHRVKNNAQATTSFLSLQASRASDASVAAALRGAATRVMLATLVQDRMFHIFDDVAVDLGEELASTARTALEFTGRPGLTLALRLEDRLELPVAQATPLALIVNELVVNAARHAFPDGRAGTITLLVRQAGPRTGEVVVADDGIGLPGTHTRNSPQGCLGLHLIPRLARQARATIRFEAEAGTTAKLRFACGGSP</sequence>
<dbReference type="EMBL" id="JACOMF010000017">
    <property type="protein sequence ID" value="MBC4016686.1"/>
    <property type="molecule type" value="Genomic_DNA"/>
</dbReference>
<dbReference type="SUPFAM" id="SSF55874">
    <property type="entry name" value="ATPase domain of HSP90 chaperone/DNA topoisomerase II/histidine kinase"/>
    <property type="match status" value="1"/>
</dbReference>
<evidence type="ECO:0000256" key="5">
    <source>
        <dbReference type="ARBA" id="ARBA00022777"/>
    </source>
</evidence>
<comment type="caution">
    <text evidence="8">The sequence shown here is derived from an EMBL/GenBank/DDBJ whole genome shotgun (WGS) entry which is preliminary data.</text>
</comment>
<name>A0A9X0QZ84_9PROT</name>
<dbReference type="PANTHER" id="PTHR43304:SF1">
    <property type="entry name" value="PAC DOMAIN-CONTAINING PROTEIN"/>
    <property type="match status" value="1"/>
</dbReference>
<dbReference type="InterPro" id="IPR011495">
    <property type="entry name" value="Sig_transdc_His_kin_sub2_dim/P"/>
</dbReference>
<dbReference type="InterPro" id="IPR052162">
    <property type="entry name" value="Sensor_kinase/Photoreceptor"/>
</dbReference>
<dbReference type="InterPro" id="IPR003594">
    <property type="entry name" value="HATPase_dom"/>
</dbReference>